<name>A0AAN9M8T0_CANGL</name>
<sequence>MNEGTIGSKCLAKIDLVVPPCKFSGSTHTLTCGDLRHGSSGSWNLEGCIYGIGSKYSVLVVCLCSIELRLHSVLATLNQVRLENPGEGVD</sequence>
<keyword evidence="2" id="KW-1185">Reference proteome</keyword>
<reference evidence="1 2" key="1">
    <citation type="submission" date="2024-01" db="EMBL/GenBank/DDBJ databases">
        <title>The genomes of 5 underutilized Papilionoideae crops provide insights into root nodulation and disease resistanc.</title>
        <authorList>
            <person name="Jiang F."/>
        </authorList>
    </citation>
    <scope>NUCLEOTIDE SEQUENCE [LARGE SCALE GENOMIC DNA]</scope>
    <source>
        <strain evidence="1">LVBAO_FW01</strain>
        <tissue evidence="1">Leaves</tissue>
    </source>
</reference>
<dbReference type="AlphaFoldDB" id="A0AAN9M8T0"/>
<organism evidence="1 2">
    <name type="scientific">Canavalia gladiata</name>
    <name type="common">Sword bean</name>
    <name type="synonym">Dolichos gladiatus</name>
    <dbReference type="NCBI Taxonomy" id="3824"/>
    <lineage>
        <taxon>Eukaryota</taxon>
        <taxon>Viridiplantae</taxon>
        <taxon>Streptophyta</taxon>
        <taxon>Embryophyta</taxon>
        <taxon>Tracheophyta</taxon>
        <taxon>Spermatophyta</taxon>
        <taxon>Magnoliopsida</taxon>
        <taxon>eudicotyledons</taxon>
        <taxon>Gunneridae</taxon>
        <taxon>Pentapetalae</taxon>
        <taxon>rosids</taxon>
        <taxon>fabids</taxon>
        <taxon>Fabales</taxon>
        <taxon>Fabaceae</taxon>
        <taxon>Papilionoideae</taxon>
        <taxon>50 kb inversion clade</taxon>
        <taxon>NPAAA clade</taxon>
        <taxon>indigoferoid/millettioid clade</taxon>
        <taxon>Phaseoleae</taxon>
        <taxon>Canavalia</taxon>
    </lineage>
</organism>
<dbReference type="Proteomes" id="UP001367508">
    <property type="component" value="Unassembled WGS sequence"/>
</dbReference>
<evidence type="ECO:0000313" key="2">
    <source>
        <dbReference type="Proteomes" id="UP001367508"/>
    </source>
</evidence>
<gene>
    <name evidence="1" type="ORF">VNO77_07716</name>
</gene>
<dbReference type="EMBL" id="JAYMYQ010000002">
    <property type="protein sequence ID" value="KAK7349889.1"/>
    <property type="molecule type" value="Genomic_DNA"/>
</dbReference>
<accession>A0AAN9M8T0</accession>
<evidence type="ECO:0000313" key="1">
    <source>
        <dbReference type="EMBL" id="KAK7349889.1"/>
    </source>
</evidence>
<proteinExistence type="predicted"/>
<comment type="caution">
    <text evidence="1">The sequence shown here is derived from an EMBL/GenBank/DDBJ whole genome shotgun (WGS) entry which is preliminary data.</text>
</comment>
<protein>
    <submittedName>
        <fullName evidence="1">Uncharacterized protein</fullName>
    </submittedName>
</protein>